<dbReference type="GeneID" id="68572863"/>
<dbReference type="AlphaFoldDB" id="A0AAV3T3B3"/>
<dbReference type="PROSITE" id="PS51318">
    <property type="entry name" value="TAT"/>
    <property type="match status" value="1"/>
</dbReference>
<evidence type="ECO:0000313" key="1">
    <source>
        <dbReference type="EMBL" id="GAA0659126.1"/>
    </source>
</evidence>
<reference evidence="1 2" key="1">
    <citation type="journal article" date="2019" name="Int. J. Syst. Evol. Microbiol.">
        <title>The Global Catalogue of Microorganisms (GCM) 10K type strain sequencing project: providing services to taxonomists for standard genome sequencing and annotation.</title>
        <authorList>
            <consortium name="The Broad Institute Genomics Platform"/>
            <consortium name="The Broad Institute Genome Sequencing Center for Infectious Disease"/>
            <person name="Wu L."/>
            <person name="Ma J."/>
        </authorList>
    </citation>
    <scope>NUCLEOTIDE SEQUENCE [LARGE SCALE GENOMIC DNA]</scope>
    <source>
        <strain evidence="1 2">JCM 16327</strain>
    </source>
</reference>
<protein>
    <submittedName>
        <fullName evidence="1">Uncharacterized protein</fullName>
    </submittedName>
</protein>
<evidence type="ECO:0000313" key="2">
    <source>
        <dbReference type="Proteomes" id="UP001500194"/>
    </source>
</evidence>
<sequence length="315" mass="31587">MVEFSRRNVLAGMATAGVAAAGIGALSETGSAWSSVSSPTGSSLHDAAYTSAGAYAVGGSGTVLRRDGGEWSVARSDGAGRGKSLYACAASDDGDRLWVAGSSGSVGALDVASGAMTDFSKPVNQGDSFRDVAVAGSAGDERVYLAKTSGTVVGGEASGESASWTATDTGSGYAVTGVDVRSRDAGHVVTSGSSVYETTDGGATWRTVGLEKAAVPLYDVVSGREETFVAGANGQVFRLDCDCMRWTPESAGSKEVSAFERAGDEFLGAGGAGTLVERADAGWTQYGSETGNHLNGVALGSPTVVVGDSGTILER</sequence>
<dbReference type="InterPro" id="IPR011044">
    <property type="entry name" value="Quino_amine_DH_bsu"/>
</dbReference>
<comment type="caution">
    <text evidence="1">The sequence shown here is derived from an EMBL/GenBank/DDBJ whole genome shotgun (WGS) entry which is preliminary data.</text>
</comment>
<dbReference type="SUPFAM" id="SSF50969">
    <property type="entry name" value="YVTN repeat-like/Quinoprotein amine dehydrogenase"/>
    <property type="match status" value="1"/>
</dbReference>
<dbReference type="Proteomes" id="UP001500194">
    <property type="component" value="Unassembled WGS sequence"/>
</dbReference>
<proteinExistence type="predicted"/>
<dbReference type="InterPro" id="IPR006311">
    <property type="entry name" value="TAT_signal"/>
</dbReference>
<organism evidence="1 2">
    <name type="scientific">Salarchaeum japonicum</name>
    <dbReference type="NCBI Taxonomy" id="555573"/>
    <lineage>
        <taxon>Archaea</taxon>
        <taxon>Methanobacteriati</taxon>
        <taxon>Methanobacteriota</taxon>
        <taxon>Stenosarchaea group</taxon>
        <taxon>Halobacteria</taxon>
        <taxon>Halobacteriales</taxon>
        <taxon>Halobacteriaceae</taxon>
    </lineage>
</organism>
<keyword evidence="2" id="KW-1185">Reference proteome</keyword>
<name>A0AAV3T3B3_9EURY</name>
<dbReference type="EMBL" id="BAAADU010000002">
    <property type="protein sequence ID" value="GAA0659126.1"/>
    <property type="molecule type" value="Genomic_DNA"/>
</dbReference>
<gene>
    <name evidence="1" type="ORF">GCM10009019_24510</name>
</gene>
<accession>A0AAV3T3B3</accession>
<dbReference type="RefSeq" id="WP_227262240.1">
    <property type="nucleotide sequence ID" value="NZ_BAAADU010000002.1"/>
</dbReference>